<protein>
    <recommendedName>
        <fullName evidence="8">Methylated-DNA--protein-cysteine methyltransferase</fullName>
        <ecNumber evidence="8">2.1.1.63</ecNumber>
    </recommendedName>
    <alternativeName>
        <fullName evidence="8">6-O-methylguanine-DNA methyltransferase</fullName>
        <shortName evidence="8">MGMT</shortName>
    </alternativeName>
    <alternativeName>
        <fullName evidence="8">O-6-methylguanine-DNA-alkyltransferase</fullName>
    </alternativeName>
</protein>
<dbReference type="Gene3D" id="3.30.160.70">
    <property type="entry name" value="Methylated DNA-protein cysteine methyltransferase domain"/>
    <property type="match status" value="1"/>
</dbReference>
<reference evidence="13" key="1">
    <citation type="journal article" date="2019" name="Int. J. Syst. Evol. Microbiol.">
        <title>The Global Catalogue of Microorganisms (GCM) 10K type strain sequencing project: providing services to taxonomists for standard genome sequencing and annotation.</title>
        <authorList>
            <consortium name="The Broad Institute Genomics Platform"/>
            <consortium name="The Broad Institute Genome Sequencing Center for Infectious Disease"/>
            <person name="Wu L."/>
            <person name="Ma J."/>
        </authorList>
    </citation>
    <scope>NUCLEOTIDE SEQUENCE [LARGE SCALE GENOMIC DNA]</scope>
    <source>
        <strain evidence="13">JCM 11483</strain>
    </source>
</reference>
<dbReference type="PANTHER" id="PTHR10815:SF5">
    <property type="entry name" value="METHYLATED-DNA--PROTEIN-CYSTEINE METHYLTRANSFERASE"/>
    <property type="match status" value="1"/>
</dbReference>
<feature type="domain" description="Methylguanine DNA methyltransferase ribonuclease-like" evidence="11">
    <location>
        <begin position="17"/>
        <end position="89"/>
    </location>
</feature>
<evidence type="ECO:0000256" key="1">
    <source>
        <dbReference type="ARBA" id="ARBA00001286"/>
    </source>
</evidence>
<evidence type="ECO:0000256" key="7">
    <source>
        <dbReference type="ARBA" id="ARBA00049348"/>
    </source>
</evidence>
<feature type="domain" description="Methylated-DNA-[protein]-cysteine S-methyltransferase DNA binding" evidence="10">
    <location>
        <begin position="93"/>
        <end position="172"/>
    </location>
</feature>
<evidence type="ECO:0000256" key="3">
    <source>
        <dbReference type="ARBA" id="ARBA00022603"/>
    </source>
</evidence>
<evidence type="ECO:0000259" key="11">
    <source>
        <dbReference type="Pfam" id="PF02870"/>
    </source>
</evidence>
<accession>A0ABP6RC74</accession>
<dbReference type="Pfam" id="PF02870">
    <property type="entry name" value="Methyltransf_1N"/>
    <property type="match status" value="1"/>
</dbReference>
<dbReference type="InterPro" id="IPR023546">
    <property type="entry name" value="MGMT"/>
</dbReference>
<gene>
    <name evidence="12" type="ORF">GCM10020260_06400</name>
</gene>
<keyword evidence="3 8" id="KW-0489">Methyltransferase</keyword>
<comment type="catalytic activity">
    <reaction evidence="1 8">
        <text>a 4-O-methyl-thymidine in DNA + L-cysteinyl-[protein] = a thymidine in DNA + S-methyl-L-cysteinyl-[protein]</text>
        <dbReference type="Rhea" id="RHEA:53428"/>
        <dbReference type="Rhea" id="RHEA-COMP:10131"/>
        <dbReference type="Rhea" id="RHEA-COMP:10132"/>
        <dbReference type="Rhea" id="RHEA-COMP:13555"/>
        <dbReference type="Rhea" id="RHEA-COMP:13556"/>
        <dbReference type="ChEBI" id="CHEBI:29950"/>
        <dbReference type="ChEBI" id="CHEBI:82612"/>
        <dbReference type="ChEBI" id="CHEBI:137386"/>
        <dbReference type="ChEBI" id="CHEBI:137387"/>
        <dbReference type="EC" id="2.1.1.63"/>
    </reaction>
</comment>
<evidence type="ECO:0000256" key="5">
    <source>
        <dbReference type="ARBA" id="ARBA00022763"/>
    </source>
</evidence>
<dbReference type="SUPFAM" id="SSF53155">
    <property type="entry name" value="Methylated DNA-protein cysteine methyltransferase domain"/>
    <property type="match status" value="1"/>
</dbReference>
<proteinExistence type="inferred from homology"/>
<dbReference type="RefSeq" id="WP_344718117.1">
    <property type="nucleotide sequence ID" value="NZ_BAAAYG010000003.1"/>
</dbReference>
<dbReference type="Pfam" id="PF01035">
    <property type="entry name" value="DNA_binding_1"/>
    <property type="match status" value="1"/>
</dbReference>
<evidence type="ECO:0000256" key="2">
    <source>
        <dbReference type="ARBA" id="ARBA00022490"/>
    </source>
</evidence>
<dbReference type="HAMAP" id="MF_00772">
    <property type="entry name" value="OGT"/>
    <property type="match status" value="1"/>
</dbReference>
<keyword evidence="6 8" id="KW-0234">DNA repair</keyword>
<keyword evidence="2 8" id="KW-0963">Cytoplasm</keyword>
<dbReference type="PROSITE" id="PS00374">
    <property type="entry name" value="MGMT"/>
    <property type="match status" value="1"/>
</dbReference>
<dbReference type="InterPro" id="IPR036388">
    <property type="entry name" value="WH-like_DNA-bd_sf"/>
</dbReference>
<evidence type="ECO:0000256" key="8">
    <source>
        <dbReference type="HAMAP-Rule" id="MF_00772"/>
    </source>
</evidence>
<evidence type="ECO:0000256" key="6">
    <source>
        <dbReference type="ARBA" id="ARBA00023204"/>
    </source>
</evidence>
<evidence type="ECO:0000259" key="10">
    <source>
        <dbReference type="Pfam" id="PF01035"/>
    </source>
</evidence>
<comment type="similarity">
    <text evidence="8">Belongs to the MGMT family.</text>
</comment>
<feature type="region of interest" description="Disordered" evidence="9">
    <location>
        <begin position="1"/>
        <end position="23"/>
    </location>
</feature>
<evidence type="ECO:0000256" key="4">
    <source>
        <dbReference type="ARBA" id="ARBA00022679"/>
    </source>
</evidence>
<evidence type="ECO:0000256" key="9">
    <source>
        <dbReference type="SAM" id="MobiDB-lite"/>
    </source>
</evidence>
<dbReference type="SUPFAM" id="SSF46767">
    <property type="entry name" value="Methylated DNA-protein cysteine methyltransferase, C-terminal domain"/>
    <property type="match status" value="1"/>
</dbReference>
<comment type="miscellaneous">
    <text evidence="8">This enzyme catalyzes only one turnover and therefore is not strictly catalytic. According to one definition, an enzyme is a biocatalyst that acts repeatedly and over many reaction cycles.</text>
</comment>
<dbReference type="CDD" id="cd06445">
    <property type="entry name" value="ATase"/>
    <property type="match status" value="1"/>
</dbReference>
<dbReference type="InterPro" id="IPR001497">
    <property type="entry name" value="MethylDNA_cys_MeTrfase_AS"/>
</dbReference>
<sequence length="181" mass="19020">MTETDTTDTTGTPQTTHTLLDSPLGPLTLVADGVALTGLHLAEHRHASPDHWGPRRAREQAPAVVAEAAVQLEAYFAGERGDFTLPLAPSGTAFQQAVWARLREIPHGETRTYGAIAAALDRPGASRAVGLAVGRNPLSIIVPCHRVIGADGSLTGYGGGLERKERLLALERGEAPLPLDG</sequence>
<comment type="function">
    <text evidence="8">Involved in the cellular defense against the biological effects of O6-methylguanine (O6-MeG) and O4-methylthymine (O4-MeT) in DNA. Repairs the methylated nucleobase in DNA by stoichiometrically transferring the methyl group to a cysteine residue in the enzyme. This is a suicide reaction: the enzyme is irreversibly inactivated.</text>
</comment>
<keyword evidence="5 8" id="KW-0227">DNA damage</keyword>
<dbReference type="InterPro" id="IPR036217">
    <property type="entry name" value="MethylDNA_cys_MeTrfase_DNAb"/>
</dbReference>
<feature type="compositionally biased region" description="Low complexity" evidence="9">
    <location>
        <begin position="1"/>
        <end position="18"/>
    </location>
</feature>
<evidence type="ECO:0000313" key="12">
    <source>
        <dbReference type="EMBL" id="GAA3281189.1"/>
    </source>
</evidence>
<comment type="caution">
    <text evidence="12">The sequence shown here is derived from an EMBL/GenBank/DDBJ whole genome shotgun (WGS) entry which is preliminary data.</text>
</comment>
<feature type="active site" description="Nucleophile; methyl group acceptor" evidence="8">
    <location>
        <position position="144"/>
    </location>
</feature>
<dbReference type="Gene3D" id="1.10.10.10">
    <property type="entry name" value="Winged helix-like DNA-binding domain superfamily/Winged helix DNA-binding domain"/>
    <property type="match status" value="1"/>
</dbReference>
<dbReference type="PANTHER" id="PTHR10815">
    <property type="entry name" value="METHYLATED-DNA--PROTEIN-CYSTEINE METHYLTRANSFERASE"/>
    <property type="match status" value="1"/>
</dbReference>
<keyword evidence="13" id="KW-1185">Reference proteome</keyword>
<dbReference type="NCBIfam" id="TIGR00589">
    <property type="entry name" value="ogt"/>
    <property type="match status" value="1"/>
</dbReference>
<keyword evidence="4 8" id="KW-0808">Transferase</keyword>
<comment type="subcellular location">
    <subcellularLocation>
        <location evidence="8">Cytoplasm</location>
    </subcellularLocation>
</comment>
<dbReference type="InterPro" id="IPR008332">
    <property type="entry name" value="MethylG_MeTrfase_N"/>
</dbReference>
<dbReference type="Proteomes" id="UP001501736">
    <property type="component" value="Unassembled WGS sequence"/>
</dbReference>
<dbReference type="EC" id="2.1.1.63" evidence="8"/>
<comment type="catalytic activity">
    <reaction evidence="7 8">
        <text>a 6-O-methyl-2'-deoxyguanosine in DNA + L-cysteinyl-[protein] = S-methyl-L-cysteinyl-[protein] + a 2'-deoxyguanosine in DNA</text>
        <dbReference type="Rhea" id="RHEA:24000"/>
        <dbReference type="Rhea" id="RHEA-COMP:10131"/>
        <dbReference type="Rhea" id="RHEA-COMP:10132"/>
        <dbReference type="Rhea" id="RHEA-COMP:11367"/>
        <dbReference type="Rhea" id="RHEA-COMP:11368"/>
        <dbReference type="ChEBI" id="CHEBI:29950"/>
        <dbReference type="ChEBI" id="CHEBI:82612"/>
        <dbReference type="ChEBI" id="CHEBI:85445"/>
        <dbReference type="ChEBI" id="CHEBI:85448"/>
        <dbReference type="EC" id="2.1.1.63"/>
    </reaction>
</comment>
<name>A0ABP6RC74_9MICC</name>
<organism evidence="12 13">
    <name type="scientific">Nesterenkonia halobia</name>
    <dbReference type="NCBI Taxonomy" id="37922"/>
    <lineage>
        <taxon>Bacteria</taxon>
        <taxon>Bacillati</taxon>
        <taxon>Actinomycetota</taxon>
        <taxon>Actinomycetes</taxon>
        <taxon>Micrococcales</taxon>
        <taxon>Micrococcaceae</taxon>
        <taxon>Nesterenkonia</taxon>
    </lineage>
</organism>
<dbReference type="InterPro" id="IPR036631">
    <property type="entry name" value="MGMT_N_sf"/>
</dbReference>
<dbReference type="EMBL" id="BAAAYG010000003">
    <property type="protein sequence ID" value="GAA3281189.1"/>
    <property type="molecule type" value="Genomic_DNA"/>
</dbReference>
<evidence type="ECO:0000313" key="13">
    <source>
        <dbReference type="Proteomes" id="UP001501736"/>
    </source>
</evidence>
<dbReference type="InterPro" id="IPR014048">
    <property type="entry name" value="MethylDNA_cys_MeTrfase_DNA-bd"/>
</dbReference>